<sequence>MISSLVSTSNPFNPGHLQNNAGSQLVSGETCPLRSYIPERDNGSSDVTQTNSCIDVRTRDGHIENSSDVNTQTSGDNISSHQEYLSQEKKARQENLRDAFEMWEAPWYKKINSAVASGKSSVIRVGCFGLQIRRELSSKY</sequence>
<dbReference type="Proteomes" id="UP000593563">
    <property type="component" value="Unassembled WGS sequence"/>
</dbReference>
<evidence type="ECO:0000313" key="3">
    <source>
        <dbReference type="Proteomes" id="UP000593563"/>
    </source>
</evidence>
<feature type="compositionally biased region" description="Polar residues" evidence="1">
    <location>
        <begin position="66"/>
        <end position="85"/>
    </location>
</feature>
<feature type="compositionally biased region" description="Basic and acidic residues" evidence="1">
    <location>
        <begin position="56"/>
        <end position="65"/>
    </location>
</feature>
<dbReference type="AlphaFoldDB" id="A0A6L5BAM6"/>
<comment type="caution">
    <text evidence="2">The sequence shown here is derived from an EMBL/GenBank/DDBJ whole genome shotgun (WGS) entry which is preliminary data.</text>
</comment>
<evidence type="ECO:0000313" key="2">
    <source>
        <dbReference type="EMBL" id="KAF1002465.1"/>
    </source>
</evidence>
<keyword evidence="3" id="KW-1185">Reference proteome</keyword>
<gene>
    <name evidence="2" type="ORF">AG4045_011077</name>
</gene>
<feature type="region of interest" description="Disordered" evidence="1">
    <location>
        <begin position="37"/>
        <end position="90"/>
    </location>
</feature>
<dbReference type="EMBL" id="WRXP01001142">
    <property type="protein sequence ID" value="KAF1002465.1"/>
    <property type="molecule type" value="Genomic_DNA"/>
</dbReference>
<name>A0A6L5BAM6_APIGR</name>
<protein>
    <submittedName>
        <fullName evidence="2">Uncharacterized protein</fullName>
    </submittedName>
</protein>
<organism evidence="2 3">
    <name type="scientific">Apium graveolens</name>
    <name type="common">Celery</name>
    <dbReference type="NCBI Taxonomy" id="4045"/>
    <lineage>
        <taxon>Eukaryota</taxon>
        <taxon>Viridiplantae</taxon>
        <taxon>Streptophyta</taxon>
        <taxon>Embryophyta</taxon>
        <taxon>Tracheophyta</taxon>
        <taxon>Spermatophyta</taxon>
        <taxon>Magnoliopsida</taxon>
        <taxon>eudicotyledons</taxon>
        <taxon>Gunneridae</taxon>
        <taxon>Pentapetalae</taxon>
        <taxon>asterids</taxon>
        <taxon>campanulids</taxon>
        <taxon>Apiales</taxon>
        <taxon>Apiaceae</taxon>
        <taxon>Apioideae</taxon>
        <taxon>apioid superclade</taxon>
        <taxon>Apieae</taxon>
        <taxon>Apium</taxon>
    </lineage>
</organism>
<feature type="region of interest" description="Disordered" evidence="1">
    <location>
        <begin position="1"/>
        <end position="25"/>
    </location>
</feature>
<reference evidence="2" key="1">
    <citation type="submission" date="2020-01" db="EMBL/GenBank/DDBJ databases">
        <title>The Celery Genome Sequence Reveals Sequential Paleo-tetraploidization, Resistance Gene Elimination, Karyotype Evolution, and Functional Innovation in Apiales.</title>
        <authorList>
            <person name="Song X."/>
        </authorList>
    </citation>
    <scope>NUCLEOTIDE SEQUENCE</scope>
    <source>
        <tissue evidence="2">Leaf</tissue>
    </source>
</reference>
<accession>A0A6L5BAM6</accession>
<evidence type="ECO:0000256" key="1">
    <source>
        <dbReference type="SAM" id="MobiDB-lite"/>
    </source>
</evidence>
<proteinExistence type="predicted"/>
<feature type="compositionally biased region" description="Polar residues" evidence="1">
    <location>
        <begin position="44"/>
        <end position="53"/>
    </location>
</feature>